<dbReference type="Pfam" id="PF01397">
    <property type="entry name" value="Terpene_synth"/>
    <property type="match status" value="1"/>
</dbReference>
<dbReference type="KEGG" id="cmos:111434067"/>
<reference evidence="8" key="1">
    <citation type="submission" date="2025-08" db="UniProtKB">
        <authorList>
            <consortium name="RefSeq"/>
        </authorList>
    </citation>
    <scope>IDENTIFICATION</scope>
    <source>
        <tissue evidence="8">Young leaves</tissue>
    </source>
</reference>
<dbReference type="Pfam" id="PF03936">
    <property type="entry name" value="Terpene_synth_C"/>
    <property type="match status" value="1"/>
</dbReference>
<dbReference type="SUPFAM" id="SSF48239">
    <property type="entry name" value="Terpenoid cyclases/Protein prenyltransferases"/>
    <property type="match status" value="1"/>
</dbReference>
<dbReference type="GeneID" id="111434067"/>
<evidence type="ECO:0000313" key="7">
    <source>
        <dbReference type="Proteomes" id="UP000504609"/>
    </source>
</evidence>
<evidence type="ECO:0000256" key="2">
    <source>
        <dbReference type="ARBA" id="ARBA00022723"/>
    </source>
</evidence>
<dbReference type="SFLD" id="SFLDG01019">
    <property type="entry name" value="Terpene_Cyclase_Like_1_C_Termi"/>
    <property type="match status" value="1"/>
</dbReference>
<evidence type="ECO:0000256" key="1">
    <source>
        <dbReference type="ARBA" id="ARBA00001946"/>
    </source>
</evidence>
<name>A0A6J1EK53_CUCMO</name>
<dbReference type="GO" id="GO:0016114">
    <property type="term" value="P:terpenoid biosynthetic process"/>
    <property type="evidence" value="ECO:0007669"/>
    <property type="project" value="InterPro"/>
</dbReference>
<feature type="domain" description="Terpene synthase N-terminal" evidence="5">
    <location>
        <begin position="67"/>
        <end position="199"/>
    </location>
</feature>
<gene>
    <name evidence="8" type="primary">LOC111434067</name>
</gene>
<evidence type="ECO:0000256" key="4">
    <source>
        <dbReference type="ARBA" id="ARBA00023239"/>
    </source>
</evidence>
<dbReference type="InterPro" id="IPR034741">
    <property type="entry name" value="Terpene_cyclase-like_1_C"/>
</dbReference>
<dbReference type="Gene3D" id="1.10.600.10">
    <property type="entry name" value="Farnesyl Diphosphate Synthase"/>
    <property type="match status" value="1"/>
</dbReference>
<dbReference type="InterPro" id="IPR036965">
    <property type="entry name" value="Terpene_synth_N_sf"/>
</dbReference>
<evidence type="ECO:0000259" key="5">
    <source>
        <dbReference type="Pfam" id="PF01397"/>
    </source>
</evidence>
<dbReference type="AlphaFoldDB" id="A0A6J1EK53"/>
<dbReference type="PANTHER" id="PTHR31225">
    <property type="entry name" value="OS04G0344100 PROTEIN-RELATED"/>
    <property type="match status" value="1"/>
</dbReference>
<keyword evidence="7" id="KW-1185">Reference proteome</keyword>
<dbReference type="InterPro" id="IPR008949">
    <property type="entry name" value="Isoprenoid_synthase_dom_sf"/>
</dbReference>
<feature type="domain" description="Terpene synthase metal-binding" evidence="6">
    <location>
        <begin position="269"/>
        <end position="508"/>
    </location>
</feature>
<keyword evidence="4" id="KW-0456">Lyase</keyword>
<dbReference type="InterPro" id="IPR005630">
    <property type="entry name" value="Terpene_synthase_metal-bd"/>
</dbReference>
<dbReference type="InterPro" id="IPR008930">
    <property type="entry name" value="Terpenoid_cyclase/PrenylTrfase"/>
</dbReference>
<dbReference type="Proteomes" id="UP000504609">
    <property type="component" value="Unplaced"/>
</dbReference>
<organism evidence="7 8">
    <name type="scientific">Cucurbita moschata</name>
    <name type="common">Winter crookneck squash</name>
    <name type="synonym">Cucurbita pepo var. moschata</name>
    <dbReference type="NCBI Taxonomy" id="3662"/>
    <lineage>
        <taxon>Eukaryota</taxon>
        <taxon>Viridiplantae</taxon>
        <taxon>Streptophyta</taxon>
        <taxon>Embryophyta</taxon>
        <taxon>Tracheophyta</taxon>
        <taxon>Spermatophyta</taxon>
        <taxon>Magnoliopsida</taxon>
        <taxon>eudicotyledons</taxon>
        <taxon>Gunneridae</taxon>
        <taxon>Pentapetalae</taxon>
        <taxon>rosids</taxon>
        <taxon>fabids</taxon>
        <taxon>Cucurbitales</taxon>
        <taxon>Cucurbitaceae</taxon>
        <taxon>Cucurbiteae</taxon>
        <taxon>Cucurbita</taxon>
    </lineage>
</organism>
<dbReference type="SFLD" id="SFLDS00005">
    <property type="entry name" value="Isoprenoid_Synthase_Type_I"/>
    <property type="match status" value="1"/>
</dbReference>
<evidence type="ECO:0000313" key="8">
    <source>
        <dbReference type="RefSeq" id="XP_022927128.1"/>
    </source>
</evidence>
<dbReference type="GO" id="GO:0000287">
    <property type="term" value="F:magnesium ion binding"/>
    <property type="evidence" value="ECO:0007669"/>
    <property type="project" value="InterPro"/>
</dbReference>
<dbReference type="InterPro" id="IPR001906">
    <property type="entry name" value="Terpene_synth_N"/>
</dbReference>
<keyword evidence="3" id="KW-0460">Magnesium</keyword>
<dbReference type="PANTHER" id="PTHR31225:SF0">
    <property type="entry name" value="S-(+)-LINALOOL SYNTHASE, CHLOROPLASTIC"/>
    <property type="match status" value="1"/>
</dbReference>
<evidence type="ECO:0000259" key="6">
    <source>
        <dbReference type="Pfam" id="PF03936"/>
    </source>
</evidence>
<dbReference type="Gene3D" id="1.50.10.130">
    <property type="entry name" value="Terpene synthase, N-terminal domain"/>
    <property type="match status" value="1"/>
</dbReference>
<accession>A0A6J1EK53</accession>
<dbReference type="InterPro" id="IPR050148">
    <property type="entry name" value="Terpene_synthase-like"/>
</dbReference>
<dbReference type="GO" id="GO:0010333">
    <property type="term" value="F:terpene synthase activity"/>
    <property type="evidence" value="ECO:0007669"/>
    <property type="project" value="InterPro"/>
</dbReference>
<keyword evidence="2" id="KW-0479">Metal-binding</keyword>
<comment type="cofactor">
    <cofactor evidence="1">
        <name>Mg(2+)</name>
        <dbReference type="ChEBI" id="CHEBI:18420"/>
    </cofactor>
</comment>
<evidence type="ECO:0000256" key="3">
    <source>
        <dbReference type="ARBA" id="ARBA00022842"/>
    </source>
</evidence>
<proteinExistence type="predicted"/>
<dbReference type="RefSeq" id="XP_022927128.1">
    <property type="nucleotide sequence ID" value="XM_023071360.1"/>
</dbReference>
<dbReference type="SUPFAM" id="SSF48576">
    <property type="entry name" value="Terpenoid synthases"/>
    <property type="match status" value="1"/>
</dbReference>
<sequence length="565" mass="65297">MGFSLFASFYSFLATTKIRNANPYTPINPQNNNLLLLLLPNNKTQFSTTLIDGHGVEGAVAKVESLKHVLRESGDCLECLDLIDAAQRLGIDSLLQEEIEAVLKRQYFLLNALEFDPMIDLHKAALLFRHLTQQGFLVTPNLFKIFLDEEGKFNKELRHDIKGLTSLHEASQLCMHGDDILEEAQNFSSHWLNAWVVVHVNHHSATFVHNTLLHPYHKALPQFMLPNYFGDKQWTNKWIHTLQDVAKVNFNTTQRLRQYELKQFTKWWKESDLGRELNFARNQPMKWYIASLSCLTDVCHSEQRIQLAKAIAFVYLIDDIFDVFGTLEELTMFAEVVCRWDLVAAEKLPSCMRICFKSLLEVTNEISDQIYQKHGWNPATSLQTAWGKLCKAFLVEAEWFSSGHWPSAEEYLRNGRVSTGVHVTLVHVFFLLGQQISNQTVELLEEDLDIVSCSATILRLWDDMGSAKDENQEGRDGSYVKYYMKEHPSTSFSATQKHIMWKISEAWKSLNREWLYCNPLFPSQFTQASLNIARAVPLFYSYGRNQSLPTFEQHMERLLFHSLDI</sequence>
<protein>
    <submittedName>
        <fullName evidence="8">(3S,6E)-nerolidol synthase 1-like</fullName>
    </submittedName>
</protein>